<protein>
    <submittedName>
        <fullName evidence="2">CubicO group peptidase, beta-lactamase class C family</fullName>
    </submittedName>
</protein>
<evidence type="ECO:0000313" key="3">
    <source>
        <dbReference type="Proteomes" id="UP000198881"/>
    </source>
</evidence>
<dbReference type="AlphaFoldDB" id="A0A1I7MEI6"/>
<dbReference type="RefSeq" id="WP_091693266.1">
    <property type="nucleotide sequence ID" value="NZ_FPCG01000001.1"/>
</dbReference>
<dbReference type="EMBL" id="FPCG01000001">
    <property type="protein sequence ID" value="SFV20345.1"/>
    <property type="molecule type" value="Genomic_DNA"/>
</dbReference>
<dbReference type="InterPro" id="IPR052907">
    <property type="entry name" value="Beta-lactamase/esterase"/>
</dbReference>
<dbReference type="OrthoDB" id="3422781at2"/>
<dbReference type="Pfam" id="PF00144">
    <property type="entry name" value="Beta-lactamase"/>
    <property type="match status" value="1"/>
</dbReference>
<feature type="domain" description="Beta-lactamase-related" evidence="1">
    <location>
        <begin position="21"/>
        <end position="343"/>
    </location>
</feature>
<dbReference type="Gene3D" id="3.40.710.10">
    <property type="entry name" value="DD-peptidase/beta-lactamase superfamily"/>
    <property type="match status" value="1"/>
</dbReference>
<accession>A0A1I7MEI6</accession>
<keyword evidence="3" id="KW-1185">Reference proteome</keyword>
<dbReference type="STRING" id="574650.SAMN04487966_101320"/>
<gene>
    <name evidence="2" type="ORF">SAMN04487966_101320</name>
</gene>
<organism evidence="2 3">
    <name type="scientific">Micrococcus terreus</name>
    <dbReference type="NCBI Taxonomy" id="574650"/>
    <lineage>
        <taxon>Bacteria</taxon>
        <taxon>Bacillati</taxon>
        <taxon>Actinomycetota</taxon>
        <taxon>Actinomycetes</taxon>
        <taxon>Micrococcales</taxon>
        <taxon>Micrococcaceae</taxon>
        <taxon>Micrococcus</taxon>
    </lineage>
</organism>
<name>A0A1I7MEI6_9MICC</name>
<reference evidence="2 3" key="1">
    <citation type="submission" date="2016-10" db="EMBL/GenBank/DDBJ databases">
        <authorList>
            <person name="de Groot N.N."/>
        </authorList>
    </citation>
    <scope>NUCLEOTIDE SEQUENCE [LARGE SCALE GENOMIC DNA]</scope>
    <source>
        <strain evidence="2 3">CGMCC 1.7054</strain>
    </source>
</reference>
<dbReference type="InterPro" id="IPR001466">
    <property type="entry name" value="Beta-lactam-related"/>
</dbReference>
<evidence type="ECO:0000313" key="2">
    <source>
        <dbReference type="EMBL" id="SFV20345.1"/>
    </source>
</evidence>
<dbReference type="Proteomes" id="UP000198881">
    <property type="component" value="Unassembled WGS sequence"/>
</dbReference>
<dbReference type="SUPFAM" id="SSF56601">
    <property type="entry name" value="beta-lactamase/transpeptidase-like"/>
    <property type="match status" value="1"/>
</dbReference>
<sequence length="369" mass="39225">MSSSRSDWSAALDLAASRGAAVQLTVIHRGHTVLDDSVRCTPDALGWLFSAGKPFTSLLIHRLAATGALDLDEPIAHHWPAFGTGGAGTKAATTVRDVLCHRTGVPTAGPYFRAVLSMQDPAASARRVASARRRTRRYRHAVNHLPDDAPSFSAVAAYQPLDFGIILAQVVRSVTGRPWEQALRELVLEPMGLTDVHPGVPDEHLHRCLPVDGSLCALPGGPVVARIVNRRSVRQAVIPAAGISTTASELARFYAQLLHAPELAALSEPSSQGERDAWTRLETRWGTGVQLGGTGQWCPFGVTSTARTFGHNGSDVCLGWADPDLDLAVGLITDRASGSAQDKRLLVELSDLIRSLAANIPGETAASSE</sequence>
<dbReference type="InterPro" id="IPR012338">
    <property type="entry name" value="Beta-lactam/transpept-like"/>
</dbReference>
<evidence type="ECO:0000259" key="1">
    <source>
        <dbReference type="Pfam" id="PF00144"/>
    </source>
</evidence>
<dbReference type="PANTHER" id="PTHR43319">
    <property type="entry name" value="BETA-LACTAMASE-RELATED"/>
    <property type="match status" value="1"/>
</dbReference>
<proteinExistence type="predicted"/>
<dbReference type="PANTHER" id="PTHR43319:SF3">
    <property type="entry name" value="BETA-LACTAMASE-RELATED DOMAIN-CONTAINING PROTEIN"/>
    <property type="match status" value="1"/>
</dbReference>